<evidence type="ECO:0000313" key="2">
    <source>
        <dbReference type="Proteomes" id="UP000499080"/>
    </source>
</evidence>
<dbReference type="EMBL" id="BGPR01000962">
    <property type="protein sequence ID" value="GBM41430.1"/>
    <property type="molecule type" value="Genomic_DNA"/>
</dbReference>
<organism evidence="1 2">
    <name type="scientific">Araneus ventricosus</name>
    <name type="common">Orbweaver spider</name>
    <name type="synonym">Epeira ventricosa</name>
    <dbReference type="NCBI Taxonomy" id="182803"/>
    <lineage>
        <taxon>Eukaryota</taxon>
        <taxon>Metazoa</taxon>
        <taxon>Ecdysozoa</taxon>
        <taxon>Arthropoda</taxon>
        <taxon>Chelicerata</taxon>
        <taxon>Arachnida</taxon>
        <taxon>Araneae</taxon>
        <taxon>Araneomorphae</taxon>
        <taxon>Entelegynae</taxon>
        <taxon>Araneoidea</taxon>
        <taxon>Araneidae</taxon>
        <taxon>Araneus</taxon>
    </lineage>
</organism>
<dbReference type="Proteomes" id="UP000499080">
    <property type="component" value="Unassembled WGS sequence"/>
</dbReference>
<reference evidence="1 2" key="1">
    <citation type="journal article" date="2019" name="Sci. Rep.">
        <title>Orb-weaving spider Araneus ventricosus genome elucidates the spidroin gene catalogue.</title>
        <authorList>
            <person name="Kono N."/>
            <person name="Nakamura H."/>
            <person name="Ohtoshi R."/>
            <person name="Moran D.A.P."/>
            <person name="Shinohara A."/>
            <person name="Yoshida Y."/>
            <person name="Fujiwara M."/>
            <person name="Mori M."/>
            <person name="Tomita M."/>
            <person name="Arakawa K."/>
        </authorList>
    </citation>
    <scope>NUCLEOTIDE SEQUENCE [LARGE SCALE GENOMIC DNA]</scope>
</reference>
<name>A0A4Y2FIN0_ARAVE</name>
<dbReference type="AlphaFoldDB" id="A0A4Y2FIN0"/>
<evidence type="ECO:0000313" key="1">
    <source>
        <dbReference type="EMBL" id="GBM41430.1"/>
    </source>
</evidence>
<keyword evidence="2" id="KW-1185">Reference proteome</keyword>
<comment type="caution">
    <text evidence="1">The sequence shown here is derived from an EMBL/GenBank/DDBJ whole genome shotgun (WGS) entry which is preliminary data.</text>
</comment>
<sequence>MSANARTSKGSESTDEDLSTVLVICCRLRTLRADGATGRIPNVNRFPSTTSSNQVSNRGDKALVYVKSVGAERSAFDVVWKFGEGCRLR</sequence>
<protein>
    <submittedName>
        <fullName evidence="1">Uncharacterized protein</fullName>
    </submittedName>
</protein>
<accession>A0A4Y2FIN0</accession>
<gene>
    <name evidence="1" type="ORF">AVEN_129624_1</name>
</gene>
<proteinExistence type="predicted"/>